<dbReference type="AlphaFoldDB" id="A0AAX4JEU1"/>
<organism evidence="1 2">
    <name type="scientific">Vairimorpha necatrix</name>
    <dbReference type="NCBI Taxonomy" id="6039"/>
    <lineage>
        <taxon>Eukaryota</taxon>
        <taxon>Fungi</taxon>
        <taxon>Fungi incertae sedis</taxon>
        <taxon>Microsporidia</taxon>
        <taxon>Nosematidae</taxon>
        <taxon>Vairimorpha</taxon>
    </lineage>
</organism>
<sequence length="109" mass="13484">MFNLHTELPVYEELNLLYKNITYILEWNKYLNNPNRRFKEFFHKNDNCYLLKAIQTPVKSNNFEPRIITEIRNLKKIIVDESKNWYLHKSTRDFENFEESFDIIKIQEH</sequence>
<reference evidence="1" key="1">
    <citation type="journal article" date="2024" name="BMC Genomics">
        <title>Functional annotation of a divergent genome using sequence and structure-based similarity.</title>
        <authorList>
            <person name="Svedberg D."/>
            <person name="Winiger R.R."/>
            <person name="Berg A."/>
            <person name="Sharma H."/>
            <person name="Tellgren-Roth C."/>
            <person name="Debrunner-Vossbrinck B.A."/>
            <person name="Vossbrinck C.R."/>
            <person name="Barandun J."/>
        </authorList>
    </citation>
    <scope>NUCLEOTIDE SEQUENCE</scope>
    <source>
        <strain evidence="1">Illinois isolate</strain>
    </source>
</reference>
<evidence type="ECO:0000313" key="2">
    <source>
        <dbReference type="Proteomes" id="UP001334084"/>
    </source>
</evidence>
<dbReference type="Proteomes" id="UP001334084">
    <property type="component" value="Chromosome 9"/>
</dbReference>
<dbReference type="RefSeq" id="XP_065330674.1">
    <property type="nucleotide sequence ID" value="XM_065474602.1"/>
</dbReference>
<keyword evidence="2" id="KW-1185">Reference proteome</keyword>
<name>A0AAX4JEU1_9MICR</name>
<protein>
    <submittedName>
        <fullName evidence="1">Uncharacterized protein</fullName>
    </submittedName>
</protein>
<proteinExistence type="predicted"/>
<accession>A0AAX4JEU1</accession>
<gene>
    <name evidence="1" type="ORF">VNE69_09084</name>
</gene>
<dbReference type="KEGG" id="vnx:VNE69_09084"/>
<evidence type="ECO:0000313" key="1">
    <source>
        <dbReference type="EMBL" id="WUR04529.1"/>
    </source>
</evidence>
<dbReference type="GeneID" id="90542363"/>
<dbReference type="EMBL" id="CP142734">
    <property type="protein sequence ID" value="WUR04529.1"/>
    <property type="molecule type" value="Genomic_DNA"/>
</dbReference>